<keyword evidence="2" id="KW-0732">Signal</keyword>
<dbReference type="OMA" id="SXEIREY"/>
<evidence type="ECO:0000313" key="3">
    <source>
        <dbReference type="EnsemblPlants" id="OB05G32100.1"/>
    </source>
</evidence>
<protein>
    <submittedName>
        <fullName evidence="3">Uncharacterized protein</fullName>
    </submittedName>
</protein>
<organism evidence="3">
    <name type="scientific">Oryza brachyantha</name>
    <name type="common">malo sina</name>
    <dbReference type="NCBI Taxonomy" id="4533"/>
    <lineage>
        <taxon>Eukaryota</taxon>
        <taxon>Viridiplantae</taxon>
        <taxon>Streptophyta</taxon>
        <taxon>Embryophyta</taxon>
        <taxon>Tracheophyta</taxon>
        <taxon>Spermatophyta</taxon>
        <taxon>Magnoliopsida</taxon>
        <taxon>Liliopsida</taxon>
        <taxon>Poales</taxon>
        <taxon>Poaceae</taxon>
        <taxon>BOP clade</taxon>
        <taxon>Oryzoideae</taxon>
        <taxon>Oryzeae</taxon>
        <taxon>Oryzinae</taxon>
        <taxon>Oryza</taxon>
    </lineage>
</organism>
<reference evidence="3" key="2">
    <citation type="submission" date="2013-04" db="UniProtKB">
        <authorList>
            <consortium name="EnsemblPlants"/>
        </authorList>
    </citation>
    <scope>IDENTIFICATION</scope>
</reference>
<dbReference type="HOGENOM" id="CLU_1680646_0_0_1"/>
<feature type="signal peptide" evidence="2">
    <location>
        <begin position="1"/>
        <end position="24"/>
    </location>
</feature>
<evidence type="ECO:0000256" key="1">
    <source>
        <dbReference type="SAM" id="MobiDB-lite"/>
    </source>
</evidence>
<feature type="region of interest" description="Disordered" evidence="1">
    <location>
        <begin position="48"/>
        <end position="130"/>
    </location>
</feature>
<dbReference type="AlphaFoldDB" id="J3M9D6"/>
<feature type="compositionally biased region" description="Pro residues" evidence="1">
    <location>
        <begin position="113"/>
        <end position="123"/>
    </location>
</feature>
<proteinExistence type="predicted"/>
<dbReference type="Gramene" id="OB05G32100.1">
    <property type="protein sequence ID" value="OB05G32100.1"/>
    <property type="gene ID" value="OB05G32100"/>
</dbReference>
<dbReference type="Proteomes" id="UP000006038">
    <property type="component" value="Chromosome 5"/>
</dbReference>
<dbReference type="EnsemblPlants" id="OB05G32100.1">
    <property type="protein sequence ID" value="OB05G32100.1"/>
    <property type="gene ID" value="OB05G32100"/>
</dbReference>
<evidence type="ECO:0000313" key="4">
    <source>
        <dbReference type="Proteomes" id="UP000006038"/>
    </source>
</evidence>
<accession>J3M9D6</accession>
<feature type="chain" id="PRO_5003773584" evidence="2">
    <location>
        <begin position="25"/>
        <end position="162"/>
    </location>
</feature>
<sequence>MDASSSSKLLLLFHVVLLAPLIKARPLGHGRLQVAPLTLPSDGAVVTISPPEVGGVGRPGPRPVADGGASRRPSPLENDDGGVLERPSPTPPSPVPGGSIGQLSDGVRRQVAPPSPTGNPPPHNHCRTDPLRRLPAAADSAPYLLGVIRDAVQYMIAGVLEA</sequence>
<evidence type="ECO:0000256" key="2">
    <source>
        <dbReference type="SAM" id="SignalP"/>
    </source>
</evidence>
<keyword evidence="4" id="KW-1185">Reference proteome</keyword>
<name>J3M9D6_ORYBR</name>
<reference evidence="3" key="1">
    <citation type="journal article" date="2013" name="Nat. Commun.">
        <title>Whole-genome sequencing of Oryza brachyantha reveals mechanisms underlying Oryza genome evolution.</title>
        <authorList>
            <person name="Chen J."/>
            <person name="Huang Q."/>
            <person name="Gao D."/>
            <person name="Wang J."/>
            <person name="Lang Y."/>
            <person name="Liu T."/>
            <person name="Li B."/>
            <person name="Bai Z."/>
            <person name="Luis Goicoechea J."/>
            <person name="Liang C."/>
            <person name="Chen C."/>
            <person name="Zhang W."/>
            <person name="Sun S."/>
            <person name="Liao Y."/>
            <person name="Zhang X."/>
            <person name="Yang L."/>
            <person name="Song C."/>
            <person name="Wang M."/>
            <person name="Shi J."/>
            <person name="Liu G."/>
            <person name="Liu J."/>
            <person name="Zhou H."/>
            <person name="Zhou W."/>
            <person name="Yu Q."/>
            <person name="An N."/>
            <person name="Chen Y."/>
            <person name="Cai Q."/>
            <person name="Wang B."/>
            <person name="Liu B."/>
            <person name="Min J."/>
            <person name="Huang Y."/>
            <person name="Wu H."/>
            <person name="Li Z."/>
            <person name="Zhang Y."/>
            <person name="Yin Y."/>
            <person name="Song W."/>
            <person name="Jiang J."/>
            <person name="Jackson S.A."/>
            <person name="Wing R.A."/>
            <person name="Wang J."/>
            <person name="Chen M."/>
        </authorList>
    </citation>
    <scope>NUCLEOTIDE SEQUENCE [LARGE SCALE GENOMIC DNA]</scope>
    <source>
        <strain evidence="3">cv. IRGC 101232</strain>
    </source>
</reference>